<feature type="transmembrane region" description="Helical" evidence="2">
    <location>
        <begin position="71"/>
        <end position="95"/>
    </location>
</feature>
<reference evidence="3" key="1">
    <citation type="submission" date="2020-10" db="EMBL/GenBank/DDBJ databases">
        <title>Chromosome-scale genome assembly of the Allis shad, Alosa alosa.</title>
        <authorList>
            <person name="Margot Z."/>
            <person name="Christophe K."/>
            <person name="Cabau C."/>
            <person name="Louis A."/>
            <person name="Berthelot C."/>
            <person name="Parey E."/>
            <person name="Roest Crollius H."/>
            <person name="Montfort J."/>
            <person name="Robinson-Rechavi M."/>
            <person name="Bucao C."/>
            <person name="Bouchez O."/>
            <person name="Gislard M."/>
            <person name="Lluch J."/>
            <person name="Milhes M."/>
            <person name="Lampietro C."/>
            <person name="Lopez Roques C."/>
            <person name="Donnadieu C."/>
            <person name="Braasch I."/>
            <person name="Desvignes T."/>
            <person name="Postlethwait J."/>
            <person name="Bobe J."/>
            <person name="Guiguen Y."/>
        </authorList>
    </citation>
    <scope>NUCLEOTIDE SEQUENCE</scope>
    <source>
        <strain evidence="3">M-15738</strain>
        <tissue evidence="3">Blood</tissue>
    </source>
</reference>
<feature type="compositionally biased region" description="Acidic residues" evidence="1">
    <location>
        <begin position="171"/>
        <end position="180"/>
    </location>
</feature>
<feature type="compositionally biased region" description="Polar residues" evidence="1">
    <location>
        <begin position="113"/>
        <end position="136"/>
    </location>
</feature>
<keyword evidence="2" id="KW-0812">Transmembrane</keyword>
<feature type="region of interest" description="Disordered" evidence="1">
    <location>
        <begin position="103"/>
        <end position="180"/>
    </location>
</feature>
<organism evidence="3 4">
    <name type="scientific">Alosa alosa</name>
    <name type="common">allis shad</name>
    <dbReference type="NCBI Taxonomy" id="278164"/>
    <lineage>
        <taxon>Eukaryota</taxon>
        <taxon>Metazoa</taxon>
        <taxon>Chordata</taxon>
        <taxon>Craniata</taxon>
        <taxon>Vertebrata</taxon>
        <taxon>Euteleostomi</taxon>
        <taxon>Actinopterygii</taxon>
        <taxon>Neopterygii</taxon>
        <taxon>Teleostei</taxon>
        <taxon>Clupei</taxon>
        <taxon>Clupeiformes</taxon>
        <taxon>Clupeoidei</taxon>
        <taxon>Clupeidae</taxon>
        <taxon>Alosa</taxon>
    </lineage>
</organism>
<name>A0AAV6FEB3_9TELE</name>
<keyword evidence="2" id="KW-1133">Transmembrane helix</keyword>
<dbReference type="AlphaFoldDB" id="A0AAV6FEB3"/>
<proteinExistence type="predicted"/>
<dbReference type="Proteomes" id="UP000823561">
    <property type="component" value="Chromosome 24"/>
</dbReference>
<comment type="caution">
    <text evidence="3">The sequence shown here is derived from an EMBL/GenBank/DDBJ whole genome shotgun (WGS) entry which is preliminary data.</text>
</comment>
<accession>A0AAV6FEB3</accession>
<dbReference type="InterPro" id="IPR013783">
    <property type="entry name" value="Ig-like_fold"/>
</dbReference>
<evidence type="ECO:0000256" key="1">
    <source>
        <dbReference type="SAM" id="MobiDB-lite"/>
    </source>
</evidence>
<dbReference type="EMBL" id="JADWDJ010000024">
    <property type="protein sequence ID" value="KAG5261118.1"/>
    <property type="molecule type" value="Genomic_DNA"/>
</dbReference>
<dbReference type="Gene3D" id="2.60.40.10">
    <property type="entry name" value="Immunoglobulins"/>
    <property type="match status" value="1"/>
</dbReference>
<gene>
    <name evidence="3" type="ORF">AALO_G00300230</name>
</gene>
<keyword evidence="4" id="KW-1185">Reference proteome</keyword>
<protein>
    <submittedName>
        <fullName evidence="3">Uncharacterized protein</fullName>
    </submittedName>
</protein>
<evidence type="ECO:0000256" key="2">
    <source>
        <dbReference type="SAM" id="Phobius"/>
    </source>
</evidence>
<sequence length="180" mass="20306">MVKRNRYRYQPSNISADFYKDGTLLQNSTTGEMTIPAVSKSHEGLYKCSNPERGESAGSWVTVQNAGSSKLVVVAVCVVGLLFAFALVIVIVLLYRRCKGSGTLRRQPDRQDQSTNQSSEPDQRTNQSSERNQSQSAERKGAQSEYMPLQKRSTDDYDTLTPLYMPLQKDYEEEYDDVDV</sequence>
<evidence type="ECO:0000313" key="4">
    <source>
        <dbReference type="Proteomes" id="UP000823561"/>
    </source>
</evidence>
<keyword evidence="2" id="KW-0472">Membrane</keyword>
<evidence type="ECO:0000313" key="3">
    <source>
        <dbReference type="EMBL" id="KAG5261118.1"/>
    </source>
</evidence>